<dbReference type="RefSeq" id="WP_188396569.1">
    <property type="nucleotide sequence ID" value="NZ_BMCG01000005.1"/>
</dbReference>
<evidence type="ECO:0000313" key="13">
    <source>
        <dbReference type="EMBL" id="GGC14708.1"/>
    </source>
</evidence>
<dbReference type="HAMAP" id="MF_00244">
    <property type="entry name" value="NaMN_adenylyltr"/>
    <property type="match status" value="1"/>
</dbReference>
<dbReference type="NCBIfam" id="NF005410">
    <property type="entry name" value="PRK06973.1"/>
    <property type="match status" value="1"/>
</dbReference>
<dbReference type="Pfam" id="PF01467">
    <property type="entry name" value="CTP_transf_like"/>
    <property type="match status" value="1"/>
</dbReference>
<evidence type="ECO:0000256" key="3">
    <source>
        <dbReference type="ARBA" id="ARBA00009014"/>
    </source>
</evidence>
<dbReference type="GO" id="GO:0009435">
    <property type="term" value="P:NAD+ biosynthetic process"/>
    <property type="evidence" value="ECO:0007669"/>
    <property type="project" value="UniProtKB-UniRule"/>
</dbReference>
<dbReference type="InterPro" id="IPR004821">
    <property type="entry name" value="Cyt_trans-like"/>
</dbReference>
<dbReference type="CDD" id="cd02165">
    <property type="entry name" value="NMNAT"/>
    <property type="match status" value="1"/>
</dbReference>
<reference evidence="13" key="1">
    <citation type="journal article" date="2014" name="Int. J. Syst. Evol. Microbiol.">
        <title>Complete genome sequence of Corynebacterium casei LMG S-19264T (=DSM 44701T), isolated from a smear-ripened cheese.</title>
        <authorList>
            <consortium name="US DOE Joint Genome Institute (JGI-PGF)"/>
            <person name="Walter F."/>
            <person name="Albersmeier A."/>
            <person name="Kalinowski J."/>
            <person name="Ruckert C."/>
        </authorList>
    </citation>
    <scope>NUCLEOTIDE SEQUENCE</scope>
    <source>
        <strain evidence="13">CCM 7086</strain>
    </source>
</reference>
<evidence type="ECO:0000256" key="7">
    <source>
        <dbReference type="ARBA" id="ARBA00022741"/>
    </source>
</evidence>
<proteinExistence type="inferred from homology"/>
<evidence type="ECO:0000256" key="5">
    <source>
        <dbReference type="ARBA" id="ARBA00022679"/>
    </source>
</evidence>
<dbReference type="EMBL" id="BMCG01000005">
    <property type="protein sequence ID" value="GGC14708.1"/>
    <property type="molecule type" value="Genomic_DNA"/>
</dbReference>
<evidence type="ECO:0000256" key="11">
    <source>
        <dbReference type="HAMAP-Rule" id="MF_00244"/>
    </source>
</evidence>
<evidence type="ECO:0000256" key="4">
    <source>
        <dbReference type="ARBA" id="ARBA00022642"/>
    </source>
</evidence>
<keyword evidence="6 11" id="KW-0548">Nucleotidyltransferase</keyword>
<protein>
    <recommendedName>
        <fullName evidence="11">Probable nicotinate-nucleotide adenylyltransferase</fullName>
        <ecNumber evidence="11">2.7.7.18</ecNumber>
    </recommendedName>
    <alternativeName>
        <fullName evidence="11">Deamido-NAD(+) diphosphorylase</fullName>
    </alternativeName>
    <alternativeName>
        <fullName evidence="11">Deamido-NAD(+) pyrophosphorylase</fullName>
    </alternativeName>
    <alternativeName>
        <fullName evidence="11">Nicotinate mononucleotide adenylyltransferase</fullName>
        <shortName evidence="11">NaMN adenylyltransferase</shortName>
    </alternativeName>
</protein>
<dbReference type="PANTHER" id="PTHR39321:SF3">
    <property type="entry name" value="PHOSPHOPANTETHEINE ADENYLYLTRANSFERASE"/>
    <property type="match status" value="1"/>
</dbReference>
<evidence type="ECO:0000256" key="8">
    <source>
        <dbReference type="ARBA" id="ARBA00022840"/>
    </source>
</evidence>
<dbReference type="PANTHER" id="PTHR39321">
    <property type="entry name" value="NICOTINATE-NUCLEOTIDE ADENYLYLTRANSFERASE-RELATED"/>
    <property type="match status" value="1"/>
</dbReference>
<evidence type="ECO:0000259" key="12">
    <source>
        <dbReference type="Pfam" id="PF01467"/>
    </source>
</evidence>
<gene>
    <name evidence="11 13" type="primary">nadD</name>
    <name evidence="13" type="ORF">GCM10007205_24460</name>
</gene>
<dbReference type="Proteomes" id="UP000620266">
    <property type="component" value="Unassembled WGS sequence"/>
</dbReference>
<evidence type="ECO:0000313" key="14">
    <source>
        <dbReference type="Proteomes" id="UP000620266"/>
    </source>
</evidence>
<dbReference type="NCBIfam" id="TIGR00482">
    <property type="entry name" value="nicotinate (nicotinamide) nucleotide adenylyltransferase"/>
    <property type="match status" value="1"/>
</dbReference>
<evidence type="ECO:0000256" key="1">
    <source>
        <dbReference type="ARBA" id="ARBA00002324"/>
    </source>
</evidence>
<dbReference type="GO" id="GO:0005524">
    <property type="term" value="F:ATP binding"/>
    <property type="evidence" value="ECO:0007669"/>
    <property type="project" value="UniProtKB-KW"/>
</dbReference>
<comment type="catalytic activity">
    <reaction evidence="10 11">
        <text>nicotinate beta-D-ribonucleotide + ATP + H(+) = deamido-NAD(+) + diphosphate</text>
        <dbReference type="Rhea" id="RHEA:22860"/>
        <dbReference type="ChEBI" id="CHEBI:15378"/>
        <dbReference type="ChEBI" id="CHEBI:30616"/>
        <dbReference type="ChEBI" id="CHEBI:33019"/>
        <dbReference type="ChEBI" id="CHEBI:57502"/>
        <dbReference type="ChEBI" id="CHEBI:58437"/>
        <dbReference type="EC" id="2.7.7.18"/>
    </reaction>
</comment>
<sequence length="220" mass="24341">MHGEPRQCILLLGGSFDPVHRAHVALAQHFIDLLRPDLLRIIPAGNPWQKNGLQASAEDRVAMLERAFADCPIPVAIDRQEILRDRPSYSVETLRAIRAELGPEVSLVFLIGADQLQHLDTWQHWRELFEHAHVCAASRPGFATDAAHIPAAVTEEFARRAASAERIRQTAAGLALLATDLSLDISATAIRTALQGGHHAIPQLPSGVLDYIEQHHLYRH</sequence>
<comment type="pathway">
    <text evidence="2 11">Cofactor biosynthesis; NAD(+) biosynthesis; deamido-NAD(+) from nicotinate D-ribonucleotide: step 1/1.</text>
</comment>
<comment type="similarity">
    <text evidence="3 11">Belongs to the NadD family.</text>
</comment>
<dbReference type="EC" id="2.7.7.18" evidence="11"/>
<dbReference type="GO" id="GO:0004515">
    <property type="term" value="F:nicotinate-nucleotide adenylyltransferase activity"/>
    <property type="evidence" value="ECO:0007669"/>
    <property type="project" value="UniProtKB-UniRule"/>
</dbReference>
<feature type="domain" description="Cytidyltransferase-like" evidence="12">
    <location>
        <begin position="11"/>
        <end position="192"/>
    </location>
</feature>
<comment type="function">
    <text evidence="1 11">Catalyzes the reversible adenylation of nicotinate mononucleotide (NaMN) to nicotinic acid adenine dinucleotide (NaAD).</text>
</comment>
<evidence type="ECO:0000256" key="9">
    <source>
        <dbReference type="ARBA" id="ARBA00023027"/>
    </source>
</evidence>
<evidence type="ECO:0000256" key="6">
    <source>
        <dbReference type="ARBA" id="ARBA00022695"/>
    </source>
</evidence>
<comment type="caution">
    <text evidence="13">The sequence shown here is derived from an EMBL/GenBank/DDBJ whole genome shotgun (WGS) entry which is preliminary data.</text>
</comment>
<organism evidence="13 14">
    <name type="scientific">Oxalicibacterium flavum</name>
    <dbReference type="NCBI Taxonomy" id="179467"/>
    <lineage>
        <taxon>Bacteria</taxon>
        <taxon>Pseudomonadati</taxon>
        <taxon>Pseudomonadota</taxon>
        <taxon>Betaproteobacteria</taxon>
        <taxon>Burkholderiales</taxon>
        <taxon>Oxalobacteraceae</taxon>
        <taxon>Oxalicibacterium</taxon>
    </lineage>
</organism>
<name>A0A8J2XYK5_9BURK</name>
<keyword evidence="4 11" id="KW-0662">Pyridine nucleotide biosynthesis</keyword>
<evidence type="ECO:0000256" key="10">
    <source>
        <dbReference type="ARBA" id="ARBA00048721"/>
    </source>
</evidence>
<dbReference type="SUPFAM" id="SSF52374">
    <property type="entry name" value="Nucleotidylyl transferase"/>
    <property type="match status" value="1"/>
</dbReference>
<keyword evidence="8 11" id="KW-0067">ATP-binding</keyword>
<keyword evidence="5 11" id="KW-0808">Transferase</keyword>
<dbReference type="InterPro" id="IPR014729">
    <property type="entry name" value="Rossmann-like_a/b/a_fold"/>
</dbReference>
<keyword evidence="7 11" id="KW-0547">Nucleotide-binding</keyword>
<keyword evidence="9 11" id="KW-0520">NAD</keyword>
<keyword evidence="14" id="KW-1185">Reference proteome</keyword>
<dbReference type="Gene3D" id="3.40.50.620">
    <property type="entry name" value="HUPs"/>
    <property type="match status" value="1"/>
</dbReference>
<dbReference type="InterPro" id="IPR005248">
    <property type="entry name" value="NadD/NMNAT"/>
</dbReference>
<evidence type="ECO:0000256" key="2">
    <source>
        <dbReference type="ARBA" id="ARBA00005019"/>
    </source>
</evidence>
<accession>A0A8J2XYK5</accession>
<dbReference type="UniPathway" id="UPA00253">
    <property type="reaction ID" value="UER00332"/>
</dbReference>
<dbReference type="AlphaFoldDB" id="A0A8J2XYK5"/>
<reference evidence="13" key="2">
    <citation type="submission" date="2020-09" db="EMBL/GenBank/DDBJ databases">
        <authorList>
            <person name="Sun Q."/>
            <person name="Sedlacek I."/>
        </authorList>
    </citation>
    <scope>NUCLEOTIDE SEQUENCE</scope>
    <source>
        <strain evidence="13">CCM 7086</strain>
    </source>
</reference>